<dbReference type="SMART" id="SM00850">
    <property type="entry name" value="LytTR"/>
    <property type="match status" value="1"/>
</dbReference>
<accession>L8JHU0</accession>
<evidence type="ECO:0000259" key="4">
    <source>
        <dbReference type="PROSITE" id="PS50930"/>
    </source>
</evidence>
<evidence type="ECO:0000313" key="6">
    <source>
        <dbReference type="Proteomes" id="UP000011135"/>
    </source>
</evidence>
<evidence type="ECO:0000256" key="1">
    <source>
        <dbReference type="ARBA" id="ARBA00022553"/>
    </source>
</evidence>
<dbReference type="Pfam" id="PF00072">
    <property type="entry name" value="Response_reg"/>
    <property type="match status" value="1"/>
</dbReference>
<evidence type="ECO:0000313" key="5">
    <source>
        <dbReference type="EMBL" id="ELR68385.1"/>
    </source>
</evidence>
<evidence type="ECO:0000259" key="3">
    <source>
        <dbReference type="PROSITE" id="PS50110"/>
    </source>
</evidence>
<comment type="caution">
    <text evidence="5">The sequence shown here is derived from an EMBL/GenBank/DDBJ whole genome shotgun (WGS) entry which is preliminary data.</text>
</comment>
<proteinExistence type="predicted"/>
<dbReference type="InterPro" id="IPR001789">
    <property type="entry name" value="Sig_transdc_resp-reg_receiver"/>
</dbReference>
<reference evidence="5 6" key="1">
    <citation type="submission" date="2012-12" db="EMBL/GenBank/DDBJ databases">
        <title>Genome assembly of Fulvivirga imtechensis AK7.</title>
        <authorList>
            <person name="Nupur N."/>
            <person name="Khatri I."/>
            <person name="Kumar R."/>
            <person name="Subramanian S."/>
            <person name="Pinnaka A."/>
        </authorList>
    </citation>
    <scope>NUCLEOTIDE SEQUENCE [LARGE SCALE GENOMIC DNA]</scope>
    <source>
        <strain evidence="5 6">AK7</strain>
    </source>
</reference>
<dbReference type="AlphaFoldDB" id="L8JHU0"/>
<dbReference type="InterPro" id="IPR011006">
    <property type="entry name" value="CheY-like_superfamily"/>
</dbReference>
<dbReference type="Gene3D" id="2.40.50.1020">
    <property type="entry name" value="LytTr DNA-binding domain"/>
    <property type="match status" value="1"/>
</dbReference>
<dbReference type="Proteomes" id="UP000011135">
    <property type="component" value="Unassembled WGS sequence"/>
</dbReference>
<dbReference type="InterPro" id="IPR007492">
    <property type="entry name" value="LytTR_DNA-bd_dom"/>
</dbReference>
<dbReference type="STRING" id="1237149.C900_00417"/>
<dbReference type="CDD" id="cd17534">
    <property type="entry name" value="REC_DC-like"/>
    <property type="match status" value="1"/>
</dbReference>
<dbReference type="SMART" id="SM00448">
    <property type="entry name" value="REC"/>
    <property type="match status" value="1"/>
</dbReference>
<evidence type="ECO:0000256" key="2">
    <source>
        <dbReference type="PROSITE-ProRule" id="PRU00169"/>
    </source>
</evidence>
<gene>
    <name evidence="5" type="ORF">C900_00417</name>
</gene>
<feature type="domain" description="Response regulatory" evidence="3">
    <location>
        <begin position="5"/>
        <end position="120"/>
    </location>
</feature>
<protein>
    <submittedName>
        <fullName evidence="5">Response regulator receiver</fullName>
    </submittedName>
</protein>
<dbReference type="PROSITE" id="PS50930">
    <property type="entry name" value="HTH_LYTTR"/>
    <property type="match status" value="1"/>
</dbReference>
<dbReference type="OrthoDB" id="1646880at2"/>
<dbReference type="InterPro" id="IPR050595">
    <property type="entry name" value="Bact_response_regulator"/>
</dbReference>
<dbReference type="GO" id="GO:0003677">
    <property type="term" value="F:DNA binding"/>
    <property type="evidence" value="ECO:0007669"/>
    <property type="project" value="InterPro"/>
</dbReference>
<dbReference type="eggNOG" id="COG3279">
    <property type="taxonomic scope" value="Bacteria"/>
</dbReference>
<dbReference type="Pfam" id="PF04397">
    <property type="entry name" value="LytTR"/>
    <property type="match status" value="1"/>
</dbReference>
<dbReference type="PANTHER" id="PTHR44591">
    <property type="entry name" value="STRESS RESPONSE REGULATOR PROTEIN 1"/>
    <property type="match status" value="1"/>
</dbReference>
<organism evidence="5 6">
    <name type="scientific">Fulvivirga imtechensis AK7</name>
    <dbReference type="NCBI Taxonomy" id="1237149"/>
    <lineage>
        <taxon>Bacteria</taxon>
        <taxon>Pseudomonadati</taxon>
        <taxon>Bacteroidota</taxon>
        <taxon>Cytophagia</taxon>
        <taxon>Cytophagales</taxon>
        <taxon>Fulvivirgaceae</taxon>
        <taxon>Fulvivirga</taxon>
    </lineage>
</organism>
<dbReference type="Gene3D" id="3.40.50.2300">
    <property type="match status" value="1"/>
</dbReference>
<feature type="modified residue" description="4-aspartylphosphate" evidence="2">
    <location>
        <position position="55"/>
    </location>
</feature>
<dbReference type="GO" id="GO:0000160">
    <property type="term" value="P:phosphorelay signal transduction system"/>
    <property type="evidence" value="ECO:0007669"/>
    <property type="project" value="InterPro"/>
</dbReference>
<keyword evidence="1 2" id="KW-0597">Phosphoprotein</keyword>
<dbReference type="PROSITE" id="PS50110">
    <property type="entry name" value="RESPONSE_REGULATORY"/>
    <property type="match status" value="1"/>
</dbReference>
<sequence>MEKIKMLIVEDQLLIAQDIAGKLEDNGIEVLDICVSGEEALKLLETTQADLILMDIELAGAMDGISTANIIKEQYSIPVIYLSDHTDDKLVERAKKTLPVNYLSKPFQERDLIRAIEIASYNNMKSGVQKRSLNKDYVFLKENQQFVKIAYDDILYLQADRAYSQVITKDKLFTFSSNMKNIYEQIDHPAFLRVHRSYVVNLNRITAIDGNVLKLGDKSVQMSKEYRDDILNQLKLVK</sequence>
<dbReference type="PANTHER" id="PTHR44591:SF3">
    <property type="entry name" value="RESPONSE REGULATORY DOMAIN-CONTAINING PROTEIN"/>
    <property type="match status" value="1"/>
</dbReference>
<keyword evidence="6" id="KW-1185">Reference proteome</keyword>
<name>L8JHU0_9BACT</name>
<feature type="domain" description="HTH LytTR-type" evidence="4">
    <location>
        <begin position="140"/>
        <end position="236"/>
    </location>
</feature>
<dbReference type="SUPFAM" id="SSF52172">
    <property type="entry name" value="CheY-like"/>
    <property type="match status" value="1"/>
</dbReference>
<dbReference type="RefSeq" id="WP_009583334.1">
    <property type="nucleotide sequence ID" value="NZ_AMZN01000116.1"/>
</dbReference>
<dbReference type="EMBL" id="AMZN01000116">
    <property type="protein sequence ID" value="ELR68385.1"/>
    <property type="molecule type" value="Genomic_DNA"/>
</dbReference>